<keyword evidence="4 5" id="KW-0238">DNA-binding</keyword>
<evidence type="ECO:0000256" key="5">
    <source>
        <dbReference type="PROSITE-ProRule" id="PRU00309"/>
    </source>
</evidence>
<keyword evidence="2 5" id="KW-0863">Zinc-finger</keyword>
<dbReference type="InterPro" id="IPR038441">
    <property type="entry name" value="THAP_Znf_sf"/>
</dbReference>
<dbReference type="SMART" id="SM00692">
    <property type="entry name" value="DM3"/>
    <property type="match status" value="1"/>
</dbReference>
<dbReference type="PANTHER" id="PTHR46600:SF11">
    <property type="entry name" value="THAP DOMAIN-CONTAINING PROTEIN 10"/>
    <property type="match status" value="1"/>
</dbReference>
<dbReference type="OrthoDB" id="6627680at2759"/>
<evidence type="ECO:0000256" key="6">
    <source>
        <dbReference type="SAM" id="Coils"/>
    </source>
</evidence>
<feature type="domain" description="THAP-type" evidence="7">
    <location>
        <begin position="55"/>
        <end position="137"/>
    </location>
</feature>
<dbReference type="InterPro" id="IPR026516">
    <property type="entry name" value="THAP1/10"/>
</dbReference>
<reference evidence="8" key="1">
    <citation type="submission" date="2014-05" db="EMBL/GenBank/DDBJ databases">
        <authorList>
            <person name="Chronopoulou M."/>
        </authorList>
    </citation>
    <scope>NUCLEOTIDE SEQUENCE</scope>
    <source>
        <tissue evidence="8">Whole organism</tissue>
    </source>
</reference>
<feature type="coiled-coil region" evidence="6">
    <location>
        <begin position="221"/>
        <end position="255"/>
    </location>
</feature>
<evidence type="ECO:0000256" key="2">
    <source>
        <dbReference type="ARBA" id="ARBA00022771"/>
    </source>
</evidence>
<accession>A0A0K2V3L2</accession>
<keyword evidence="1" id="KW-0479">Metal-binding</keyword>
<dbReference type="PROSITE" id="PS50950">
    <property type="entry name" value="ZF_THAP"/>
    <property type="match status" value="1"/>
</dbReference>
<dbReference type="GO" id="GO:0008270">
    <property type="term" value="F:zinc ion binding"/>
    <property type="evidence" value="ECO:0007669"/>
    <property type="project" value="UniProtKB-KW"/>
</dbReference>
<keyword evidence="3" id="KW-0862">Zinc</keyword>
<dbReference type="SUPFAM" id="SSF57716">
    <property type="entry name" value="Glucocorticoid receptor-like (DNA-binding domain)"/>
    <property type="match status" value="1"/>
</dbReference>
<sequence length="817" mass="92872">SESVFLVHRIELAIVMDDDHEIVYKIEVNDTSSLSLSAARITTSPSLARKKKRRHHQVCAVANCPNPRDVSYHSFPKEPELQIMWVQSCGRDKVNPKTARICGSHFLKDDFLRDLKNELLGLPLVKRLKPGSVPTLNLGLHPQSSLAQLGKKKHGGIKVINANPHVLLKHLQSSSPNDSHHSFSNLHHDYTMSPVIFKNGSLDLTNEATSVINQVNQACTLQKLKSLQEKYTLEKKRHRAEIMTLKKELKHIKSKSYVDNLVYKTLLKTQTPAQASKILKPYTNVKGYTKKDITFSLALQSISNKAYKYIDSKNIIALPSNRTLERWIKTTHCPLGLQENGIQRIKDLLENTEEEYERYAVISVNEMILKKKCEYDTLTKNIFGPHSKVQTVIISGLVKDFSQPVYYEFDTNINKSLFLDIIQCLEQNGIFVVATTISLRNHKLISELELNSAQHSFPNPFTNDRVIYAFADTLHMLRLLRNHVIDNGFQIPDGNTGFVPLIKLDFENILTHDAIALCDEKLHSKLTDLHLTCKGSGRKRIILAIQLFSESSAKAIAKISEDPESIKAKAVFIINNWFDVMNSNKILDSKKLSCGFGIQLIDQFHALDEMERLISNMLIGIDHKITRLPFQDSIVMSIRSTKDLYSFLKTKNCYYLLTRKLNHAPFDAFQSSVRDICADGNFPSALKVVMHLRILNISQNKDDATLKIVGNCSSNFTARDDPLKSEYLEKQIGEYVEEHMEEEYGEGTEVITIIEAENEDVQLDQSPDVIVKTNDVEKIIEHEETVVSEIGEVIEKEMEEVMVRTNSEYFFTMSTGE</sequence>
<dbReference type="Gene3D" id="6.20.210.20">
    <property type="entry name" value="THAP domain"/>
    <property type="match status" value="1"/>
</dbReference>
<evidence type="ECO:0000259" key="7">
    <source>
        <dbReference type="PROSITE" id="PS50950"/>
    </source>
</evidence>
<proteinExistence type="predicted"/>
<dbReference type="EMBL" id="HACA01027361">
    <property type="protein sequence ID" value="CDW44722.1"/>
    <property type="molecule type" value="Transcribed_RNA"/>
</dbReference>
<dbReference type="Pfam" id="PF12017">
    <property type="entry name" value="Tnp_P_element"/>
    <property type="match status" value="1"/>
</dbReference>
<feature type="coiled-coil region" evidence="6">
    <location>
        <begin position="335"/>
        <end position="362"/>
    </location>
</feature>
<dbReference type="GO" id="GO:0043565">
    <property type="term" value="F:sequence-specific DNA binding"/>
    <property type="evidence" value="ECO:0007669"/>
    <property type="project" value="InterPro"/>
</dbReference>
<evidence type="ECO:0000256" key="1">
    <source>
        <dbReference type="ARBA" id="ARBA00022723"/>
    </source>
</evidence>
<evidence type="ECO:0000313" key="8">
    <source>
        <dbReference type="EMBL" id="CDW44722.1"/>
    </source>
</evidence>
<evidence type="ECO:0000256" key="4">
    <source>
        <dbReference type="ARBA" id="ARBA00023125"/>
    </source>
</evidence>
<dbReference type="AlphaFoldDB" id="A0A0K2V3L2"/>
<dbReference type="SMART" id="SM00980">
    <property type="entry name" value="THAP"/>
    <property type="match status" value="1"/>
</dbReference>
<dbReference type="PANTHER" id="PTHR46600">
    <property type="entry name" value="THAP DOMAIN-CONTAINING"/>
    <property type="match status" value="1"/>
</dbReference>
<organism evidence="8">
    <name type="scientific">Lepeophtheirus salmonis</name>
    <name type="common">Salmon louse</name>
    <name type="synonym">Caligus salmonis</name>
    <dbReference type="NCBI Taxonomy" id="72036"/>
    <lineage>
        <taxon>Eukaryota</taxon>
        <taxon>Metazoa</taxon>
        <taxon>Ecdysozoa</taxon>
        <taxon>Arthropoda</taxon>
        <taxon>Crustacea</taxon>
        <taxon>Multicrustacea</taxon>
        <taxon>Hexanauplia</taxon>
        <taxon>Copepoda</taxon>
        <taxon>Siphonostomatoida</taxon>
        <taxon>Caligidae</taxon>
        <taxon>Lepeophtheirus</taxon>
    </lineage>
</organism>
<name>A0A0K2V3L2_LEPSM</name>
<protein>
    <submittedName>
        <fullName evidence="8">Putative LOC100575639 [Acyrthosiphon pisum]</fullName>
    </submittedName>
</protein>
<feature type="non-terminal residue" evidence="8">
    <location>
        <position position="1"/>
    </location>
</feature>
<keyword evidence="6" id="KW-0175">Coiled coil</keyword>
<dbReference type="InterPro" id="IPR021896">
    <property type="entry name" value="THAP9-like_HTH"/>
</dbReference>
<dbReference type="InterPro" id="IPR006612">
    <property type="entry name" value="THAP_Znf"/>
</dbReference>
<dbReference type="Pfam" id="PF05485">
    <property type="entry name" value="THAP"/>
    <property type="match status" value="1"/>
</dbReference>
<evidence type="ECO:0000256" key="3">
    <source>
        <dbReference type="ARBA" id="ARBA00022833"/>
    </source>
</evidence>